<feature type="transmembrane region" description="Helical" evidence="8">
    <location>
        <begin position="71"/>
        <end position="90"/>
    </location>
</feature>
<dbReference type="InterPro" id="IPR004680">
    <property type="entry name" value="Cit_transptr-like_dom"/>
</dbReference>
<sequence length="629" mass="67840">MISADLLAPFQMGFLFVLVVVVLALLTTEAVSIELTSLSTIALLILFFHFFPVIDENGSDLLDLRHLLSGFANPALIAVLGLLVLGEGLTRTGMLDLAANTVIQWTRSNPFVAVTLMLVVVMVFSAVLNNIPVVVLFIPIMQSLTKRFRQSPSRYMMLLSYASVLGGMTTLIGSSTNLLVSLELDELGEEAFGFFDFTIPGLVMAVCGLAYLLLIAPRLLPDRPASQGGIEEQSRHFVAQVSVTAGSRLVGLAPVGGIFPALPNITILMIQRGEQAVLPPFEDVVLEVNDLIMIAATRSALASLVKGEPELLHPELVAETSGGEATSEEPGEEGRRPPWLAGGQVQAEVMIRPDSEIVGHTLEEIGFRYKHHCIVLGIERRSRMLRERITRIPLKDGDVLLIQGRPEDVDHLRGERSVVLMEWSRQPLVTPQHQRTAAIIFLGVIAASASGLIPIALAAFCGATAMIATRILSLGDALRVLDRKIILTIAMALALGGAMQATGGAQFLADAMMGMLSGATPAQILSAFFLLLALLSNVLSTKATAVLFTPIAVDLAYALNLPVEPFAVAVIFASNCSFASPIGYQTNLVVMTPGNYRFMDFVRVGLPLIFLVWIAFSLFAPWYYDLPAQ</sequence>
<evidence type="ECO:0000256" key="1">
    <source>
        <dbReference type="ARBA" id="ARBA00004141"/>
    </source>
</evidence>
<dbReference type="EMBL" id="JAAQPH010000006">
    <property type="protein sequence ID" value="NIA68819.1"/>
    <property type="molecule type" value="Genomic_DNA"/>
</dbReference>
<evidence type="ECO:0000256" key="6">
    <source>
        <dbReference type="ARBA" id="ARBA00023136"/>
    </source>
</evidence>
<name>A0A967CC81_9PROT</name>
<feature type="domain" description="RCK C-terminal" evidence="9">
    <location>
        <begin position="334"/>
        <end position="418"/>
    </location>
</feature>
<dbReference type="GO" id="GO:0008324">
    <property type="term" value="F:monoatomic cation transmembrane transporter activity"/>
    <property type="evidence" value="ECO:0007669"/>
    <property type="project" value="InterPro"/>
</dbReference>
<dbReference type="GO" id="GO:0005886">
    <property type="term" value="C:plasma membrane"/>
    <property type="evidence" value="ECO:0007669"/>
    <property type="project" value="TreeGrafter"/>
</dbReference>
<evidence type="ECO:0000259" key="9">
    <source>
        <dbReference type="PROSITE" id="PS51202"/>
    </source>
</evidence>
<reference evidence="10" key="1">
    <citation type="submission" date="2020-03" db="EMBL/GenBank/DDBJ databases">
        <title>Genome of Pelagibius litoralis DSM 21314T.</title>
        <authorList>
            <person name="Wang G."/>
        </authorList>
    </citation>
    <scope>NUCLEOTIDE SEQUENCE</scope>
    <source>
        <strain evidence="10">DSM 21314</strain>
    </source>
</reference>
<evidence type="ECO:0000256" key="2">
    <source>
        <dbReference type="ARBA" id="ARBA00022448"/>
    </source>
</evidence>
<proteinExistence type="predicted"/>
<feature type="transmembrane region" description="Helical" evidence="8">
    <location>
        <begin position="192"/>
        <end position="214"/>
    </location>
</feature>
<feature type="transmembrane region" description="Helical" evidence="8">
    <location>
        <begin position="485"/>
        <end position="509"/>
    </location>
</feature>
<dbReference type="InterPro" id="IPR036721">
    <property type="entry name" value="RCK_C_sf"/>
</dbReference>
<feature type="domain" description="RCK C-terminal" evidence="9">
    <location>
        <begin position="226"/>
        <end position="310"/>
    </location>
</feature>
<keyword evidence="3 8" id="KW-0812">Transmembrane</keyword>
<keyword evidence="2" id="KW-0813">Transport</keyword>
<dbReference type="Pfam" id="PF03600">
    <property type="entry name" value="CitMHS"/>
    <property type="match status" value="1"/>
</dbReference>
<feature type="transmembrane region" description="Helical" evidence="8">
    <location>
        <begin position="111"/>
        <end position="138"/>
    </location>
</feature>
<feature type="transmembrane region" description="Helical" evidence="8">
    <location>
        <begin position="6"/>
        <end position="26"/>
    </location>
</feature>
<evidence type="ECO:0000313" key="11">
    <source>
        <dbReference type="Proteomes" id="UP000761264"/>
    </source>
</evidence>
<feature type="transmembrane region" description="Helical" evidence="8">
    <location>
        <begin position="515"/>
        <end position="536"/>
    </location>
</feature>
<dbReference type="Pfam" id="PF02080">
    <property type="entry name" value="TrkA_C"/>
    <property type="match status" value="2"/>
</dbReference>
<accession>A0A967CC81</accession>
<dbReference type="AlphaFoldDB" id="A0A967CC81"/>
<feature type="transmembrane region" description="Helical" evidence="8">
    <location>
        <begin position="440"/>
        <end position="473"/>
    </location>
</feature>
<keyword evidence="5 8" id="KW-1133">Transmembrane helix</keyword>
<dbReference type="PANTHER" id="PTHR43652:SF2">
    <property type="entry name" value="BASIC AMINO ACID ANTIPORTER YFCC-RELATED"/>
    <property type="match status" value="1"/>
</dbReference>
<protein>
    <submittedName>
        <fullName evidence="10">SLC13 family permease</fullName>
    </submittedName>
</protein>
<feature type="transmembrane region" description="Helical" evidence="8">
    <location>
        <begin position="604"/>
        <end position="624"/>
    </location>
</feature>
<dbReference type="PANTHER" id="PTHR43652">
    <property type="entry name" value="BASIC AMINO ACID ANTIPORTER YFCC-RELATED"/>
    <property type="match status" value="1"/>
</dbReference>
<evidence type="ECO:0000256" key="8">
    <source>
        <dbReference type="SAM" id="Phobius"/>
    </source>
</evidence>
<evidence type="ECO:0000256" key="3">
    <source>
        <dbReference type="ARBA" id="ARBA00022692"/>
    </source>
</evidence>
<dbReference type="GO" id="GO:0006813">
    <property type="term" value="P:potassium ion transport"/>
    <property type="evidence" value="ECO:0007669"/>
    <property type="project" value="InterPro"/>
</dbReference>
<gene>
    <name evidence="10" type="ORF">HBA54_09470</name>
</gene>
<dbReference type="InterPro" id="IPR051679">
    <property type="entry name" value="DASS-Related_Transporters"/>
</dbReference>
<organism evidence="10 11">
    <name type="scientific">Pelagibius litoralis</name>
    <dbReference type="NCBI Taxonomy" id="374515"/>
    <lineage>
        <taxon>Bacteria</taxon>
        <taxon>Pseudomonadati</taxon>
        <taxon>Pseudomonadota</taxon>
        <taxon>Alphaproteobacteria</taxon>
        <taxon>Rhodospirillales</taxon>
        <taxon>Rhodovibrionaceae</taxon>
        <taxon>Pelagibius</taxon>
    </lineage>
</organism>
<evidence type="ECO:0000256" key="7">
    <source>
        <dbReference type="SAM" id="MobiDB-lite"/>
    </source>
</evidence>
<comment type="subcellular location">
    <subcellularLocation>
        <location evidence="1">Membrane</location>
        <topology evidence="1">Multi-pass membrane protein</topology>
    </subcellularLocation>
</comment>
<evidence type="ECO:0000256" key="5">
    <source>
        <dbReference type="ARBA" id="ARBA00022989"/>
    </source>
</evidence>
<comment type="caution">
    <text evidence="10">The sequence shown here is derived from an EMBL/GenBank/DDBJ whole genome shotgun (WGS) entry which is preliminary data.</text>
</comment>
<feature type="transmembrane region" description="Helical" evidence="8">
    <location>
        <begin position="158"/>
        <end position="180"/>
    </location>
</feature>
<dbReference type="Gene3D" id="3.30.70.1450">
    <property type="entry name" value="Regulator of K+ conductance, C-terminal domain"/>
    <property type="match status" value="2"/>
</dbReference>
<dbReference type="SUPFAM" id="SSF116726">
    <property type="entry name" value="TrkA C-terminal domain-like"/>
    <property type="match status" value="2"/>
</dbReference>
<keyword evidence="4" id="KW-0677">Repeat</keyword>
<feature type="region of interest" description="Disordered" evidence="7">
    <location>
        <begin position="315"/>
        <end position="339"/>
    </location>
</feature>
<dbReference type="RefSeq" id="WP_167223819.1">
    <property type="nucleotide sequence ID" value="NZ_JAAQPH010000006.1"/>
</dbReference>
<dbReference type="PROSITE" id="PS51202">
    <property type="entry name" value="RCK_C"/>
    <property type="match status" value="2"/>
</dbReference>
<dbReference type="Proteomes" id="UP000761264">
    <property type="component" value="Unassembled WGS sequence"/>
</dbReference>
<dbReference type="InterPro" id="IPR006037">
    <property type="entry name" value="RCK_C"/>
</dbReference>
<evidence type="ECO:0000256" key="4">
    <source>
        <dbReference type="ARBA" id="ARBA00022737"/>
    </source>
</evidence>
<feature type="transmembrane region" description="Helical" evidence="8">
    <location>
        <begin position="33"/>
        <end position="51"/>
    </location>
</feature>
<keyword evidence="11" id="KW-1185">Reference proteome</keyword>
<keyword evidence="6 8" id="KW-0472">Membrane</keyword>
<evidence type="ECO:0000313" key="10">
    <source>
        <dbReference type="EMBL" id="NIA68819.1"/>
    </source>
</evidence>